<dbReference type="Pfam" id="PF15733">
    <property type="entry name" value="DUF4682"/>
    <property type="match status" value="1"/>
</dbReference>
<feature type="compositionally biased region" description="Basic and acidic residues" evidence="1">
    <location>
        <begin position="147"/>
        <end position="162"/>
    </location>
</feature>
<evidence type="ECO:0000259" key="2">
    <source>
        <dbReference type="Pfam" id="PF15733"/>
    </source>
</evidence>
<feature type="compositionally biased region" description="Polar residues" evidence="1">
    <location>
        <begin position="102"/>
        <end position="115"/>
    </location>
</feature>
<dbReference type="AlphaFoldDB" id="A0A0E9WVA5"/>
<sequence length="203" mass="22855">MDIALLKEEYNCNKRKQMLQTRVVLFKKAPNNEEICGKSLVNMVPVNQEVKYPKVFEDDLPIKEIKFNFVDDLDSDKTPWRTHLGIYRMTSATGSMLKASDTKASTTTPNPTINLAASKDFSQESTESKEADSIASENLNGCQFLDRGGRSEDVTPDSRKSSSSEYPSKASLPSHSSDYYPFPRRKCPKKSEAARRLGMYSSF</sequence>
<organism evidence="3">
    <name type="scientific">Anguilla anguilla</name>
    <name type="common">European freshwater eel</name>
    <name type="synonym">Muraena anguilla</name>
    <dbReference type="NCBI Taxonomy" id="7936"/>
    <lineage>
        <taxon>Eukaryota</taxon>
        <taxon>Metazoa</taxon>
        <taxon>Chordata</taxon>
        <taxon>Craniata</taxon>
        <taxon>Vertebrata</taxon>
        <taxon>Euteleostomi</taxon>
        <taxon>Actinopterygii</taxon>
        <taxon>Neopterygii</taxon>
        <taxon>Teleostei</taxon>
        <taxon>Anguilliformes</taxon>
        <taxon>Anguillidae</taxon>
        <taxon>Anguilla</taxon>
    </lineage>
</organism>
<dbReference type="PANTHER" id="PTHR36290">
    <property type="entry name" value="RIKEN CDNA D630039A03 GENE"/>
    <property type="match status" value="1"/>
</dbReference>
<reference evidence="3" key="1">
    <citation type="submission" date="2014-11" db="EMBL/GenBank/DDBJ databases">
        <authorList>
            <person name="Amaro Gonzalez C."/>
        </authorList>
    </citation>
    <scope>NUCLEOTIDE SEQUENCE</scope>
</reference>
<feature type="region of interest" description="Disordered" evidence="1">
    <location>
        <begin position="98"/>
        <end position="203"/>
    </location>
</feature>
<dbReference type="InterPro" id="IPR032738">
    <property type="entry name" value="Tbc1d30_C"/>
</dbReference>
<dbReference type="EMBL" id="GBXM01015097">
    <property type="protein sequence ID" value="JAH93480.1"/>
    <property type="molecule type" value="Transcribed_RNA"/>
</dbReference>
<evidence type="ECO:0000256" key="1">
    <source>
        <dbReference type="SAM" id="MobiDB-lite"/>
    </source>
</evidence>
<accession>A0A0E9WVA5</accession>
<reference evidence="3" key="2">
    <citation type="journal article" date="2015" name="Fish Shellfish Immunol.">
        <title>Early steps in the European eel (Anguilla anguilla)-Vibrio vulnificus interaction in the gills: Role of the RtxA13 toxin.</title>
        <authorList>
            <person name="Callol A."/>
            <person name="Pajuelo D."/>
            <person name="Ebbesson L."/>
            <person name="Teles M."/>
            <person name="MacKenzie S."/>
            <person name="Amaro C."/>
        </authorList>
    </citation>
    <scope>NUCLEOTIDE SEQUENCE</scope>
</reference>
<feature type="domain" description="TBC1" evidence="2">
    <location>
        <begin position="3"/>
        <end position="104"/>
    </location>
</feature>
<protein>
    <recommendedName>
        <fullName evidence="2">TBC1 domain-containing protein</fullName>
    </recommendedName>
</protein>
<evidence type="ECO:0000313" key="3">
    <source>
        <dbReference type="EMBL" id="JAH93480.1"/>
    </source>
</evidence>
<name>A0A0E9WVA5_ANGAN</name>
<proteinExistence type="predicted"/>
<feature type="compositionally biased region" description="Low complexity" evidence="1">
    <location>
        <begin position="163"/>
        <end position="174"/>
    </location>
</feature>
<dbReference type="PANTHER" id="PTHR36290:SF1">
    <property type="entry name" value="RIKEN CDNA D630039A03 GENE"/>
    <property type="match status" value="1"/>
</dbReference>